<dbReference type="EMBL" id="AVQL01000182">
    <property type="protein sequence ID" value="KEQ02003.1"/>
    <property type="molecule type" value="Genomic_DNA"/>
</dbReference>
<organism evidence="3 4">
    <name type="scientific">Snodgrassella alvi SCGC AB-598-J21</name>
    <dbReference type="NCBI Taxonomy" id="1385367"/>
    <lineage>
        <taxon>Bacteria</taxon>
        <taxon>Pseudomonadati</taxon>
        <taxon>Pseudomonadota</taxon>
        <taxon>Betaproteobacteria</taxon>
        <taxon>Neisseriales</taxon>
        <taxon>Neisseriaceae</taxon>
        <taxon>Snodgrassella</taxon>
    </lineage>
</organism>
<evidence type="ECO:0000259" key="2">
    <source>
        <dbReference type="Pfam" id="PF01029"/>
    </source>
</evidence>
<dbReference type="Proteomes" id="UP000027644">
    <property type="component" value="Unassembled WGS sequence"/>
</dbReference>
<dbReference type="GO" id="GO:0003723">
    <property type="term" value="F:RNA binding"/>
    <property type="evidence" value="ECO:0007669"/>
    <property type="project" value="UniProtKB-KW"/>
</dbReference>
<dbReference type="InterPro" id="IPR035926">
    <property type="entry name" value="NusB-like_sf"/>
</dbReference>
<name>A0A074V9C3_9NEIS</name>
<feature type="domain" description="NusB/RsmB/TIM44" evidence="2">
    <location>
        <begin position="1"/>
        <end position="29"/>
    </location>
</feature>
<keyword evidence="1" id="KW-0694">RNA-binding</keyword>
<dbReference type="Pfam" id="PF01029">
    <property type="entry name" value="NusB"/>
    <property type="match status" value="1"/>
</dbReference>
<dbReference type="InterPro" id="IPR006027">
    <property type="entry name" value="NusB_RsmB_TIM44"/>
</dbReference>
<evidence type="ECO:0000313" key="4">
    <source>
        <dbReference type="Proteomes" id="UP000027644"/>
    </source>
</evidence>
<comment type="caution">
    <text evidence="3">The sequence shown here is derived from an EMBL/GenBank/DDBJ whole genome shotgun (WGS) entry which is preliminary data.</text>
</comment>
<evidence type="ECO:0000256" key="1">
    <source>
        <dbReference type="ARBA" id="ARBA00022884"/>
    </source>
</evidence>
<protein>
    <submittedName>
        <fullName evidence="3">Transcription termination factor</fullName>
    </submittedName>
</protein>
<dbReference type="AlphaFoldDB" id="A0A074V9C3"/>
<dbReference type="Gene3D" id="1.10.940.10">
    <property type="entry name" value="NusB-like"/>
    <property type="match status" value="1"/>
</dbReference>
<dbReference type="SUPFAM" id="SSF48013">
    <property type="entry name" value="NusB-like"/>
    <property type="match status" value="1"/>
</dbReference>
<feature type="non-terminal residue" evidence="3">
    <location>
        <position position="1"/>
    </location>
</feature>
<proteinExistence type="predicted"/>
<evidence type="ECO:0000313" key="3">
    <source>
        <dbReference type="EMBL" id="KEQ02003.1"/>
    </source>
</evidence>
<gene>
    <name evidence="3" type="ORF">SASC598J21_002160</name>
</gene>
<dbReference type="GO" id="GO:0006355">
    <property type="term" value="P:regulation of DNA-templated transcription"/>
    <property type="evidence" value="ECO:0007669"/>
    <property type="project" value="InterPro"/>
</dbReference>
<accession>A0A074V9C3</accession>
<reference evidence="3 4" key="1">
    <citation type="journal article" date="2014" name="PLoS Genet.">
        <title>Hidden diversity in honey bee gut symbionts detected by single-cell genomics.</title>
        <authorList>
            <person name="Engel P."/>
            <person name="Stepanauskas R."/>
            <person name="Moran N."/>
        </authorList>
    </citation>
    <scope>NUCLEOTIDE SEQUENCE [LARGE SCALE GENOMIC DNA]</scope>
    <source>
        <strain evidence="3 4">SCGC AB-598-J21</strain>
    </source>
</reference>
<sequence length="37" mass="4010">VIINEAIEITKTFGGTDGYKFINGILDKLSAELRTPA</sequence>